<evidence type="ECO:0000313" key="2">
    <source>
        <dbReference type="EMBL" id="HIU47601.1"/>
    </source>
</evidence>
<dbReference type="Gene3D" id="2.30.30.40">
    <property type="entry name" value="SH3 Domains"/>
    <property type="match status" value="1"/>
</dbReference>
<dbReference type="EMBL" id="DVNK01000062">
    <property type="protein sequence ID" value="HIU47601.1"/>
    <property type="molecule type" value="Genomic_DNA"/>
</dbReference>
<dbReference type="InterPro" id="IPR002477">
    <property type="entry name" value="Peptidoglycan-bd-like"/>
</dbReference>
<dbReference type="Proteomes" id="UP000824123">
    <property type="component" value="Unassembled WGS sequence"/>
</dbReference>
<dbReference type="Gene3D" id="3.90.1720.10">
    <property type="entry name" value="endopeptidase domain like (from Nostoc punctiforme)"/>
    <property type="match status" value="1"/>
</dbReference>
<evidence type="ECO:0000313" key="3">
    <source>
        <dbReference type="Proteomes" id="UP000824123"/>
    </source>
</evidence>
<organism evidence="2 3">
    <name type="scientific">Candidatus Fimadaptatus faecigallinarum</name>
    <dbReference type="NCBI Taxonomy" id="2840814"/>
    <lineage>
        <taxon>Bacteria</taxon>
        <taxon>Bacillati</taxon>
        <taxon>Bacillota</taxon>
        <taxon>Clostridia</taxon>
        <taxon>Eubacteriales</taxon>
        <taxon>Candidatus Fimadaptatus</taxon>
    </lineage>
</organism>
<dbReference type="Pfam" id="PF08239">
    <property type="entry name" value="SH3_3"/>
    <property type="match status" value="1"/>
</dbReference>
<dbReference type="PROSITE" id="PS51781">
    <property type="entry name" value="SH3B"/>
    <property type="match status" value="1"/>
</dbReference>
<dbReference type="AlphaFoldDB" id="A0A9D1S5G2"/>
<dbReference type="InterPro" id="IPR003646">
    <property type="entry name" value="SH3-like_bac-type"/>
</dbReference>
<sequence>MAQKVNSGKFVEFLQKCVDTGCGYIMGSKGQDPKKWAKDSWWYTQYEGAQREKALWWREHAPRVFDCNGLMEGYYEDCTGVDINSKARYNYSDWCADAHGADMDELPKVPGAAVFIHSSKSGYITHVGYLEKPVDADKPDGDWYVIEARGVMYGVVRTRLSQRGWNRWGLMLKYMDYGDVNVPERELGARLLKRGMSGSDVRELQELLMQLGYELPQYGADGDYGDETVSAVTAFQRQAGLTADGVYGAQTHAALMAATDVTDKPDVDDAQPDDGNAKFEHTLLIAAEGRWNVRSGPGTEYGILTVVSDGSEFEHIATAYNGWHCIRLTDAVGWVSGKCGEVVA</sequence>
<dbReference type="Pfam" id="PF01471">
    <property type="entry name" value="PG_binding_1"/>
    <property type="match status" value="1"/>
</dbReference>
<protein>
    <submittedName>
        <fullName evidence="2">Peptidoglycan-binding protein</fullName>
    </submittedName>
</protein>
<dbReference type="InterPro" id="IPR036366">
    <property type="entry name" value="PGBDSf"/>
</dbReference>
<feature type="domain" description="SH3b" evidence="1">
    <location>
        <begin position="280"/>
        <end position="344"/>
    </location>
</feature>
<name>A0A9D1S5G2_9FIRM</name>
<comment type="caution">
    <text evidence="2">The sequence shown here is derived from an EMBL/GenBank/DDBJ whole genome shotgun (WGS) entry which is preliminary data.</text>
</comment>
<gene>
    <name evidence="2" type="ORF">IAC59_10165</name>
</gene>
<dbReference type="InterPro" id="IPR036365">
    <property type="entry name" value="PGBD-like_sf"/>
</dbReference>
<reference evidence="2" key="2">
    <citation type="journal article" date="2021" name="PeerJ">
        <title>Extensive microbial diversity within the chicken gut microbiome revealed by metagenomics and culture.</title>
        <authorList>
            <person name="Gilroy R."/>
            <person name="Ravi A."/>
            <person name="Getino M."/>
            <person name="Pursley I."/>
            <person name="Horton D.L."/>
            <person name="Alikhan N.F."/>
            <person name="Baker D."/>
            <person name="Gharbi K."/>
            <person name="Hall N."/>
            <person name="Watson M."/>
            <person name="Adriaenssens E.M."/>
            <person name="Foster-Nyarko E."/>
            <person name="Jarju S."/>
            <person name="Secka A."/>
            <person name="Antonio M."/>
            <person name="Oren A."/>
            <person name="Chaudhuri R.R."/>
            <person name="La Ragione R."/>
            <person name="Hildebrand F."/>
            <person name="Pallen M.J."/>
        </authorList>
    </citation>
    <scope>NUCLEOTIDE SEQUENCE</scope>
    <source>
        <strain evidence="2">ChiSxjej2B14-8506</strain>
    </source>
</reference>
<dbReference type="SMART" id="SM00287">
    <property type="entry name" value="SH3b"/>
    <property type="match status" value="1"/>
</dbReference>
<accession>A0A9D1S5G2</accession>
<proteinExistence type="predicted"/>
<reference evidence="2" key="1">
    <citation type="submission" date="2020-10" db="EMBL/GenBank/DDBJ databases">
        <authorList>
            <person name="Gilroy R."/>
        </authorList>
    </citation>
    <scope>NUCLEOTIDE SEQUENCE</scope>
    <source>
        <strain evidence="2">ChiSxjej2B14-8506</strain>
    </source>
</reference>
<dbReference type="SUPFAM" id="SSF47090">
    <property type="entry name" value="PGBD-like"/>
    <property type="match status" value="1"/>
</dbReference>
<dbReference type="Gene3D" id="1.10.101.10">
    <property type="entry name" value="PGBD-like superfamily/PGBD"/>
    <property type="match status" value="1"/>
</dbReference>
<evidence type="ECO:0000259" key="1">
    <source>
        <dbReference type="PROSITE" id="PS51781"/>
    </source>
</evidence>